<keyword evidence="5" id="KW-0443">Lipid metabolism</keyword>
<dbReference type="PANTHER" id="PTHR11005">
    <property type="entry name" value="LYSOSOMAL ACID LIPASE-RELATED"/>
    <property type="match status" value="1"/>
</dbReference>
<keyword evidence="9" id="KW-1185">Reference proteome</keyword>
<dbReference type="Pfam" id="PF04083">
    <property type="entry name" value="Abhydro_lipase"/>
    <property type="match status" value="2"/>
</dbReference>
<organism evidence="8 9">
    <name type="scientific">Pristionchus pacificus</name>
    <name type="common">Parasitic nematode worm</name>
    <dbReference type="NCBI Taxonomy" id="54126"/>
    <lineage>
        <taxon>Eukaryota</taxon>
        <taxon>Metazoa</taxon>
        <taxon>Ecdysozoa</taxon>
        <taxon>Nematoda</taxon>
        <taxon>Chromadorea</taxon>
        <taxon>Rhabditida</taxon>
        <taxon>Rhabditina</taxon>
        <taxon>Diplogasteromorpha</taxon>
        <taxon>Diplogasteroidea</taxon>
        <taxon>Neodiplogasteridae</taxon>
        <taxon>Pristionchus</taxon>
    </lineage>
</organism>
<keyword evidence="6" id="KW-0325">Glycoprotein</keyword>
<evidence type="ECO:0000313" key="9">
    <source>
        <dbReference type="Proteomes" id="UP000005239"/>
    </source>
</evidence>
<evidence type="ECO:0000313" key="8">
    <source>
        <dbReference type="EnsemblMetazoa" id="PPA40787.1"/>
    </source>
</evidence>
<feature type="domain" description="Partial AB-hydrolase lipase" evidence="7">
    <location>
        <begin position="379"/>
        <end position="435"/>
    </location>
</feature>
<evidence type="ECO:0000256" key="1">
    <source>
        <dbReference type="ARBA" id="ARBA00010701"/>
    </source>
</evidence>
<reference evidence="9" key="1">
    <citation type="journal article" date="2008" name="Nat. Genet.">
        <title>The Pristionchus pacificus genome provides a unique perspective on nematode lifestyle and parasitism.</title>
        <authorList>
            <person name="Dieterich C."/>
            <person name="Clifton S.W."/>
            <person name="Schuster L.N."/>
            <person name="Chinwalla A."/>
            <person name="Delehaunty K."/>
            <person name="Dinkelacker I."/>
            <person name="Fulton L."/>
            <person name="Fulton R."/>
            <person name="Godfrey J."/>
            <person name="Minx P."/>
            <person name="Mitreva M."/>
            <person name="Roeseler W."/>
            <person name="Tian H."/>
            <person name="Witte H."/>
            <person name="Yang S.P."/>
            <person name="Wilson R.K."/>
            <person name="Sommer R.J."/>
        </authorList>
    </citation>
    <scope>NUCLEOTIDE SEQUENCE [LARGE SCALE GENOMIC DNA]</scope>
    <source>
        <strain evidence="9">PS312</strain>
    </source>
</reference>
<dbReference type="InterPro" id="IPR029058">
    <property type="entry name" value="AB_hydrolase_fold"/>
</dbReference>
<dbReference type="GO" id="GO:0016298">
    <property type="term" value="F:lipase activity"/>
    <property type="evidence" value="ECO:0000318"/>
    <property type="project" value="GO_Central"/>
</dbReference>
<accession>A0A8R1UWT9</accession>
<dbReference type="AlphaFoldDB" id="A0A8R1UWT9"/>
<dbReference type="EnsemblMetazoa" id="PPA40787.1">
    <property type="protein sequence ID" value="PPA40787.1"/>
    <property type="gene ID" value="WBGene00279156"/>
</dbReference>
<evidence type="ECO:0000256" key="4">
    <source>
        <dbReference type="ARBA" id="ARBA00022963"/>
    </source>
</evidence>
<dbReference type="FunFam" id="3.40.50.1820:FF:000057">
    <property type="entry name" value="Lipase"/>
    <property type="match status" value="1"/>
</dbReference>
<keyword evidence="2" id="KW-0732">Signal</keyword>
<dbReference type="Proteomes" id="UP000005239">
    <property type="component" value="Unassembled WGS sequence"/>
</dbReference>
<keyword evidence="3" id="KW-0378">Hydrolase</keyword>
<comment type="similarity">
    <text evidence="1">Belongs to the AB hydrolase superfamily. Lipase family.</text>
</comment>
<evidence type="ECO:0000259" key="7">
    <source>
        <dbReference type="Pfam" id="PF04083"/>
    </source>
</evidence>
<evidence type="ECO:0000256" key="3">
    <source>
        <dbReference type="ARBA" id="ARBA00022801"/>
    </source>
</evidence>
<dbReference type="InterPro" id="IPR006693">
    <property type="entry name" value="AB_hydrolase_lipase"/>
</dbReference>
<evidence type="ECO:0000256" key="5">
    <source>
        <dbReference type="ARBA" id="ARBA00023098"/>
    </source>
</evidence>
<dbReference type="Gene3D" id="3.40.50.1820">
    <property type="entry name" value="alpha/beta hydrolase"/>
    <property type="match status" value="2"/>
</dbReference>
<dbReference type="GO" id="GO:0006629">
    <property type="term" value="P:lipid metabolic process"/>
    <property type="evidence" value="ECO:0000318"/>
    <property type="project" value="GO_Central"/>
</dbReference>
<proteinExistence type="inferred from homology"/>
<sequence>MPKETPFYRSTNKSTISDLWNCRNGVPMRVLLFNFLVFAAAQRNLQDERSMGSMEIITHRGYPAEKHKVVTKDGYILTLHRIPHGRNGRKGRGPVLLQHGLVSSSFDYLSLQPSQSLSESLFFQKIASSNADSGTGYSLADAGYDVWLGNNRGNIYSNEHVDDNNDNYWNFSWHEMGEYDFPAMIDYILEVTQRPNLFLVGHSQGSHAFIIATNHYPEIQRKVKHHFAMAPSLSSFHLRSFIIRLATVQPQLVTIALSVIPDQAYSVPVFQPVCGQSSWLSWCKWILKEFSGSMDQIDEEHLPLLTANFPGGTSNKNWMHYLQKLKSGTKHFDHGTKGNLEAYGTKHPRDYDFSQYSVPTSLFFSPSDKLVSTEDMKMEMIAYRGYPAEEHKVVTKDGYILTMHRIPHGRNGTRGGVPVLLQHGLMSSSFDFLSQLPDKSLSYSLADAGYDVWLGNNRGNIYSTEHVRLARAKSRRYWDFSWDEMGRYDFPAMINYVFNVVRKSRMHVIGHSQRNRNGYRTLPENIRISRTLRILKIRAWAHSIAHSRFAGIYPDMPVATTHNPEIQTKVENAQSSLRYPYFGNYRTFIVKHFFAIAPSLSSAHLGSVTIQIATAHPEFVEQAALALIPDRAYSLPVLVSFCGRPAMWKPCKWIFNEFAGPMDQVDEDRLPVFTAHLPGGTSNRNIKHYFQKIKNGTKYYDYGFAGNLKAYGSPYPREYNFSGFTVPTSVYYSPADKLVSTADIKIGLASLPSSAIVRERNLTGFGHFEFIWGNRAKDEIYNEIIDVLNLFSPKLTVSPVASPTKMIPAGVQIMNSGMNS</sequence>
<gene>
    <name evidence="8" type="primary">WBGene00279156</name>
</gene>
<reference evidence="8" key="2">
    <citation type="submission" date="2022-06" db="UniProtKB">
        <authorList>
            <consortium name="EnsemblMetazoa"/>
        </authorList>
    </citation>
    <scope>IDENTIFICATION</scope>
    <source>
        <strain evidence="8">PS312</strain>
    </source>
</reference>
<dbReference type="SUPFAM" id="SSF53474">
    <property type="entry name" value="alpha/beta-Hydrolases"/>
    <property type="match status" value="3"/>
</dbReference>
<protein>
    <recommendedName>
        <fullName evidence="7">Partial AB-hydrolase lipase domain-containing protein</fullName>
    </recommendedName>
</protein>
<feature type="domain" description="Partial AB-hydrolase lipase" evidence="7">
    <location>
        <begin position="55"/>
        <end position="110"/>
    </location>
</feature>
<name>A0A8R1UWT9_PRIPA</name>
<keyword evidence="4" id="KW-0442">Lipid degradation</keyword>
<evidence type="ECO:0000256" key="2">
    <source>
        <dbReference type="ARBA" id="ARBA00022729"/>
    </source>
</evidence>
<dbReference type="GO" id="GO:0016042">
    <property type="term" value="P:lipid catabolic process"/>
    <property type="evidence" value="ECO:0007669"/>
    <property type="project" value="UniProtKB-KW"/>
</dbReference>
<evidence type="ECO:0000256" key="6">
    <source>
        <dbReference type="ARBA" id="ARBA00023180"/>
    </source>
</evidence>